<dbReference type="Gene3D" id="1.10.357.10">
    <property type="entry name" value="Tetracycline Repressor, domain 2"/>
    <property type="match status" value="1"/>
</dbReference>
<evidence type="ECO:0000313" key="5">
    <source>
        <dbReference type="Proteomes" id="UP000823842"/>
    </source>
</evidence>
<feature type="domain" description="HTH tetR-type" evidence="3">
    <location>
        <begin position="3"/>
        <end position="63"/>
    </location>
</feature>
<evidence type="ECO:0000256" key="1">
    <source>
        <dbReference type="ARBA" id="ARBA00023125"/>
    </source>
</evidence>
<dbReference type="AlphaFoldDB" id="A0A9D2LTE3"/>
<evidence type="ECO:0000259" key="3">
    <source>
        <dbReference type="PROSITE" id="PS50977"/>
    </source>
</evidence>
<feature type="DNA-binding region" description="H-T-H motif" evidence="2">
    <location>
        <begin position="26"/>
        <end position="45"/>
    </location>
</feature>
<dbReference type="SUPFAM" id="SSF46689">
    <property type="entry name" value="Homeodomain-like"/>
    <property type="match status" value="1"/>
</dbReference>
<evidence type="ECO:0000256" key="2">
    <source>
        <dbReference type="PROSITE-ProRule" id="PRU00335"/>
    </source>
</evidence>
<comment type="caution">
    <text evidence="4">The sequence shown here is derived from an EMBL/GenBank/DDBJ whole genome shotgun (WGS) entry which is preliminary data.</text>
</comment>
<accession>A0A9D2LTE3</accession>
<sequence length="178" mass="21554">MAIDMKSIIAEAARVLLFEKKVKKLTVKDIVKECNITRQTFYYHFEDIPDLLRWILEKDTRKTIEECLEQEEGEERLHYLITVALSMRPYIERSMQTNYGEEVEWLIKDFVYKFFEQAMEKREMYRHLNPAERKWILKYHCCALIGILHEWTKADSDNMDEIVHIIYLILQGEVRPFE</sequence>
<dbReference type="InterPro" id="IPR009057">
    <property type="entry name" value="Homeodomain-like_sf"/>
</dbReference>
<reference evidence="4" key="2">
    <citation type="submission" date="2021-04" db="EMBL/GenBank/DDBJ databases">
        <authorList>
            <person name="Gilroy R."/>
        </authorList>
    </citation>
    <scope>NUCLEOTIDE SEQUENCE</scope>
    <source>
        <strain evidence="4">ChiSjej1B19-5720</strain>
    </source>
</reference>
<dbReference type="InterPro" id="IPR050624">
    <property type="entry name" value="HTH-type_Tx_Regulator"/>
</dbReference>
<dbReference type="PROSITE" id="PS50977">
    <property type="entry name" value="HTH_TETR_2"/>
    <property type="match status" value="1"/>
</dbReference>
<protein>
    <submittedName>
        <fullName evidence="4">TetR family transcriptional regulator</fullName>
    </submittedName>
</protein>
<dbReference type="PANTHER" id="PTHR43479">
    <property type="entry name" value="ACREF/ENVCD OPERON REPRESSOR-RELATED"/>
    <property type="match status" value="1"/>
</dbReference>
<dbReference type="EMBL" id="DWYZ01000187">
    <property type="protein sequence ID" value="HJB29117.1"/>
    <property type="molecule type" value="Genomic_DNA"/>
</dbReference>
<dbReference type="PANTHER" id="PTHR43479:SF7">
    <property type="entry name" value="TETR-FAMILY TRANSCRIPTIONAL REGULATOR"/>
    <property type="match status" value="1"/>
</dbReference>
<evidence type="ECO:0000313" key="4">
    <source>
        <dbReference type="EMBL" id="HJB29117.1"/>
    </source>
</evidence>
<dbReference type="InterPro" id="IPR001647">
    <property type="entry name" value="HTH_TetR"/>
</dbReference>
<organism evidence="4 5">
    <name type="scientific">Candidatus Blautia faecavium</name>
    <dbReference type="NCBI Taxonomy" id="2838487"/>
    <lineage>
        <taxon>Bacteria</taxon>
        <taxon>Bacillati</taxon>
        <taxon>Bacillota</taxon>
        <taxon>Clostridia</taxon>
        <taxon>Lachnospirales</taxon>
        <taxon>Lachnospiraceae</taxon>
        <taxon>Blautia</taxon>
    </lineage>
</organism>
<dbReference type="Proteomes" id="UP000823842">
    <property type="component" value="Unassembled WGS sequence"/>
</dbReference>
<keyword evidence="1 2" id="KW-0238">DNA-binding</keyword>
<reference evidence="4" key="1">
    <citation type="journal article" date="2021" name="PeerJ">
        <title>Extensive microbial diversity within the chicken gut microbiome revealed by metagenomics and culture.</title>
        <authorList>
            <person name="Gilroy R."/>
            <person name="Ravi A."/>
            <person name="Getino M."/>
            <person name="Pursley I."/>
            <person name="Horton D.L."/>
            <person name="Alikhan N.F."/>
            <person name="Baker D."/>
            <person name="Gharbi K."/>
            <person name="Hall N."/>
            <person name="Watson M."/>
            <person name="Adriaenssens E.M."/>
            <person name="Foster-Nyarko E."/>
            <person name="Jarju S."/>
            <person name="Secka A."/>
            <person name="Antonio M."/>
            <person name="Oren A."/>
            <person name="Chaudhuri R.R."/>
            <person name="La Ragione R."/>
            <person name="Hildebrand F."/>
            <person name="Pallen M.J."/>
        </authorList>
    </citation>
    <scope>NUCLEOTIDE SEQUENCE</scope>
    <source>
        <strain evidence="4">ChiSjej1B19-5720</strain>
    </source>
</reference>
<name>A0A9D2LTE3_9FIRM</name>
<dbReference type="Pfam" id="PF00440">
    <property type="entry name" value="TetR_N"/>
    <property type="match status" value="1"/>
</dbReference>
<dbReference type="GO" id="GO:0003677">
    <property type="term" value="F:DNA binding"/>
    <property type="evidence" value="ECO:0007669"/>
    <property type="project" value="UniProtKB-UniRule"/>
</dbReference>
<proteinExistence type="predicted"/>
<gene>
    <name evidence="4" type="ORF">IAA06_10045</name>
</gene>